<sequence>MVSTEKDKMLAGKRYLNTDPELAEDRRKNRLLIDEFNRVAREDPDQGSQLIKKIFHKTGKKVDVQSPFQCDYGDTVSVGENFFANYGCTFIDVGKITIGKNAMLGPNTQIFSVNHPLDAEERIANYEYPADVTIGDNLWTGGGAIIVPGVTLGDNVIIAAGAVVTKSFGDNVLIGGNPARIIKKLK</sequence>
<evidence type="ECO:0000259" key="6">
    <source>
        <dbReference type="SMART" id="SM01266"/>
    </source>
</evidence>
<dbReference type="FunFam" id="2.160.10.10:FF:000025">
    <property type="entry name" value="Hexapeptide-repeat containing-acetyltransferase"/>
    <property type="match status" value="1"/>
</dbReference>
<dbReference type="PANTHER" id="PTHR43017">
    <property type="entry name" value="GALACTOSIDE O-ACETYLTRANSFERASE"/>
    <property type="match status" value="1"/>
</dbReference>
<dbReference type="InterPro" id="IPR011004">
    <property type="entry name" value="Trimer_LpxA-like_sf"/>
</dbReference>
<keyword evidence="2 5" id="KW-0808">Transferase</keyword>
<dbReference type="EC" id="2.3.1.-" evidence="5"/>
<proteinExistence type="inferred from homology"/>
<protein>
    <recommendedName>
        <fullName evidence="5">Acetyltransferase</fullName>
        <ecNumber evidence="5">2.3.1.-</ecNumber>
    </recommendedName>
</protein>
<evidence type="ECO:0000256" key="4">
    <source>
        <dbReference type="ARBA" id="ARBA00023315"/>
    </source>
</evidence>
<feature type="domain" description="Maltose/galactoside acetyltransferase" evidence="6">
    <location>
        <begin position="6"/>
        <end position="60"/>
    </location>
</feature>
<evidence type="ECO:0000256" key="2">
    <source>
        <dbReference type="ARBA" id="ARBA00022679"/>
    </source>
</evidence>
<dbReference type="Gene3D" id="2.160.10.10">
    <property type="entry name" value="Hexapeptide repeat proteins"/>
    <property type="match status" value="1"/>
</dbReference>
<dbReference type="InterPro" id="IPR039369">
    <property type="entry name" value="LacA-like"/>
</dbReference>
<dbReference type="AlphaFoldDB" id="A0A0R1NQW0"/>
<dbReference type="GO" id="GO:0008870">
    <property type="term" value="F:galactoside O-acetyltransferase activity"/>
    <property type="evidence" value="ECO:0007669"/>
    <property type="project" value="TreeGrafter"/>
</dbReference>
<accession>A0A0R1NQW0</accession>
<keyword evidence="8" id="KW-1185">Reference proteome</keyword>
<dbReference type="Pfam" id="PF12464">
    <property type="entry name" value="Mac"/>
    <property type="match status" value="1"/>
</dbReference>
<reference evidence="7 8" key="1">
    <citation type="journal article" date="2015" name="Genome Announc.">
        <title>Expanding the biotechnology potential of lactobacilli through comparative genomics of 213 strains and associated genera.</title>
        <authorList>
            <person name="Sun Z."/>
            <person name="Harris H.M."/>
            <person name="McCann A."/>
            <person name="Guo C."/>
            <person name="Argimon S."/>
            <person name="Zhang W."/>
            <person name="Yang X."/>
            <person name="Jeffery I.B."/>
            <person name="Cooney J.C."/>
            <person name="Kagawa T.F."/>
            <person name="Liu W."/>
            <person name="Song Y."/>
            <person name="Salvetti E."/>
            <person name="Wrobel A."/>
            <person name="Rasinkangas P."/>
            <person name="Parkhill J."/>
            <person name="Rea M.C."/>
            <person name="O'Sullivan O."/>
            <person name="Ritari J."/>
            <person name="Douillard F.P."/>
            <person name="Paul Ross R."/>
            <person name="Yang R."/>
            <person name="Briner A.E."/>
            <person name="Felis G.E."/>
            <person name="de Vos W.M."/>
            <person name="Barrangou R."/>
            <person name="Klaenhammer T.R."/>
            <person name="Caufield P.W."/>
            <person name="Cui Y."/>
            <person name="Zhang H."/>
            <person name="O'Toole P.W."/>
        </authorList>
    </citation>
    <scope>NUCLEOTIDE SEQUENCE [LARGE SCALE GENOMIC DNA]</scope>
    <source>
        <strain evidence="7 8">DSM 19906</strain>
    </source>
</reference>
<comment type="caution">
    <text evidence="7">The sequence shown here is derived from an EMBL/GenBank/DDBJ whole genome shotgun (WGS) entry which is preliminary data.</text>
</comment>
<name>A0A0R1NQW0_9LACO</name>
<comment type="similarity">
    <text evidence="1 5">Belongs to the transferase hexapeptide repeat family.</text>
</comment>
<dbReference type="Pfam" id="PF00132">
    <property type="entry name" value="Hexapep"/>
    <property type="match status" value="1"/>
</dbReference>
<dbReference type="SMART" id="SM01266">
    <property type="entry name" value="Mac"/>
    <property type="match status" value="1"/>
</dbReference>
<evidence type="ECO:0000313" key="7">
    <source>
        <dbReference type="EMBL" id="KRL22743.1"/>
    </source>
</evidence>
<dbReference type="SUPFAM" id="SSF51161">
    <property type="entry name" value="Trimeric LpxA-like enzymes"/>
    <property type="match status" value="1"/>
</dbReference>
<evidence type="ECO:0000256" key="3">
    <source>
        <dbReference type="ARBA" id="ARBA00022737"/>
    </source>
</evidence>
<dbReference type="PANTHER" id="PTHR43017:SF1">
    <property type="entry name" value="ACETYLTRANSFERASE YJL218W-RELATED"/>
    <property type="match status" value="1"/>
</dbReference>
<organism evidence="7 8">
    <name type="scientific">Lentilactobacillus kisonensis DSM 19906 = JCM 15041</name>
    <dbReference type="NCBI Taxonomy" id="1423766"/>
    <lineage>
        <taxon>Bacteria</taxon>
        <taxon>Bacillati</taxon>
        <taxon>Bacillota</taxon>
        <taxon>Bacilli</taxon>
        <taxon>Lactobacillales</taxon>
        <taxon>Lactobacillaceae</taxon>
        <taxon>Lentilactobacillus</taxon>
    </lineage>
</organism>
<dbReference type="PATRIC" id="fig|1423766.4.peg.2050"/>
<dbReference type="InterPro" id="IPR001451">
    <property type="entry name" value="Hexapep"/>
</dbReference>
<dbReference type="Proteomes" id="UP000051439">
    <property type="component" value="Unassembled WGS sequence"/>
</dbReference>
<dbReference type="CDD" id="cd03357">
    <property type="entry name" value="LbH_MAT_GAT"/>
    <property type="match status" value="1"/>
</dbReference>
<dbReference type="InterPro" id="IPR024688">
    <property type="entry name" value="Mac_dom"/>
</dbReference>
<keyword evidence="3" id="KW-0677">Repeat</keyword>
<dbReference type="RefSeq" id="WP_008855973.1">
    <property type="nucleotide sequence ID" value="NZ_AZEB01000004.1"/>
</dbReference>
<gene>
    <name evidence="7" type="ORF">FC98_GL001977</name>
</gene>
<keyword evidence="4 5" id="KW-0012">Acyltransferase</keyword>
<evidence type="ECO:0000313" key="8">
    <source>
        <dbReference type="Proteomes" id="UP000051439"/>
    </source>
</evidence>
<dbReference type="EMBL" id="AZEB01000004">
    <property type="protein sequence ID" value="KRL22743.1"/>
    <property type="molecule type" value="Genomic_DNA"/>
</dbReference>
<evidence type="ECO:0000256" key="1">
    <source>
        <dbReference type="ARBA" id="ARBA00007274"/>
    </source>
</evidence>
<evidence type="ECO:0000256" key="5">
    <source>
        <dbReference type="RuleBase" id="RU367021"/>
    </source>
</evidence>